<accession>A0AAN0MHH1</accession>
<sequence length="55" mass="5892">MPRQDTDTTAPRPADQLSVPSKSEIIAALQQDAGRAGLRLEWVLDRCVTAKAGGE</sequence>
<organism evidence="2 3">
    <name type="scientific">Yoonia rhodophyticola</name>
    <dbReference type="NCBI Taxonomy" id="3137370"/>
    <lineage>
        <taxon>Bacteria</taxon>
        <taxon>Pseudomonadati</taxon>
        <taxon>Pseudomonadota</taxon>
        <taxon>Alphaproteobacteria</taxon>
        <taxon>Rhodobacterales</taxon>
        <taxon>Paracoccaceae</taxon>
        <taxon>Yoonia</taxon>
    </lineage>
</organism>
<dbReference type="RefSeq" id="WP_342077835.1">
    <property type="nucleotide sequence ID" value="NZ_CP151767.2"/>
</dbReference>
<reference evidence="2" key="1">
    <citation type="submission" date="2024-08" db="EMBL/GenBank/DDBJ databases">
        <title>Phylogenomic analyses of a clade within the roseobacter group suggest taxonomic reassignments of species of the genera Aestuariivita, Citreicella, Loktanella, Nautella, Pelagibaca, Ruegeria, Thalassobius, Thiobacimonas and Tropicibacter, and the proposal o.</title>
        <authorList>
            <person name="Jeon C.O."/>
        </authorList>
    </citation>
    <scope>NUCLEOTIDE SEQUENCE</scope>
    <source>
        <strain evidence="2">SS1-5</strain>
    </source>
</reference>
<name>A0AAN0MHH1_9RHOB</name>
<dbReference type="AlphaFoldDB" id="A0AAN0MHH1"/>
<gene>
    <name evidence="2" type="ORF">AABB31_06550</name>
</gene>
<dbReference type="KEGG" id="yrh:AABB31_06550"/>
<dbReference type="Proteomes" id="UP001470809">
    <property type="component" value="Chromosome"/>
</dbReference>
<proteinExistence type="predicted"/>
<keyword evidence="3" id="KW-1185">Reference proteome</keyword>
<evidence type="ECO:0000313" key="3">
    <source>
        <dbReference type="Proteomes" id="UP001470809"/>
    </source>
</evidence>
<feature type="region of interest" description="Disordered" evidence="1">
    <location>
        <begin position="1"/>
        <end position="21"/>
    </location>
</feature>
<dbReference type="EMBL" id="CP151767">
    <property type="protein sequence ID" value="WZU68546.1"/>
    <property type="molecule type" value="Genomic_DNA"/>
</dbReference>
<evidence type="ECO:0000313" key="2">
    <source>
        <dbReference type="EMBL" id="WZU68546.1"/>
    </source>
</evidence>
<evidence type="ECO:0000256" key="1">
    <source>
        <dbReference type="SAM" id="MobiDB-lite"/>
    </source>
</evidence>
<protein>
    <submittedName>
        <fullName evidence="2">Uncharacterized protein</fullName>
    </submittedName>
</protein>